<protein>
    <recommendedName>
        <fullName evidence="8">Basic leucine zipper (bZIP) transcription factor atfB</fullName>
    </recommendedName>
</protein>
<dbReference type="Gene3D" id="1.20.5.170">
    <property type="match status" value="1"/>
</dbReference>
<dbReference type="GO" id="GO:0003700">
    <property type="term" value="F:DNA-binding transcription factor activity"/>
    <property type="evidence" value="ECO:0007669"/>
    <property type="project" value="InterPro"/>
</dbReference>
<dbReference type="PROSITE" id="PS50217">
    <property type="entry name" value="BZIP"/>
    <property type="match status" value="1"/>
</dbReference>
<dbReference type="GeneID" id="37081472"/>
<feature type="compositionally biased region" description="Low complexity" evidence="10">
    <location>
        <begin position="36"/>
        <end position="63"/>
    </location>
</feature>
<dbReference type="GO" id="GO:0003677">
    <property type="term" value="F:DNA binding"/>
    <property type="evidence" value="ECO:0007669"/>
    <property type="project" value="UniProtKB-KW"/>
</dbReference>
<evidence type="ECO:0000256" key="2">
    <source>
        <dbReference type="ARBA" id="ARBA00009050"/>
    </source>
</evidence>
<evidence type="ECO:0000256" key="7">
    <source>
        <dbReference type="ARBA" id="ARBA00023242"/>
    </source>
</evidence>
<dbReference type="OrthoDB" id="295274at2759"/>
<dbReference type="InterPro" id="IPR051027">
    <property type="entry name" value="bZIP_transcription_factors"/>
</dbReference>
<keyword evidence="9" id="KW-0175">Coiled coil</keyword>
<evidence type="ECO:0000256" key="8">
    <source>
        <dbReference type="ARBA" id="ARBA00068999"/>
    </source>
</evidence>
<keyword evidence="13" id="KW-1185">Reference proteome</keyword>
<feature type="region of interest" description="Disordered" evidence="10">
    <location>
        <begin position="1"/>
        <end position="69"/>
    </location>
</feature>
<comment type="subcellular location">
    <subcellularLocation>
        <location evidence="1">Nucleus</location>
    </subcellularLocation>
</comment>
<dbReference type="PANTHER" id="PTHR19304">
    <property type="entry name" value="CYCLIC-AMP RESPONSE ELEMENT BINDING PROTEIN"/>
    <property type="match status" value="1"/>
</dbReference>
<dbReference type="Pfam" id="PF00170">
    <property type="entry name" value="bZIP_1"/>
    <property type="match status" value="1"/>
</dbReference>
<evidence type="ECO:0000256" key="5">
    <source>
        <dbReference type="ARBA" id="ARBA00023125"/>
    </source>
</evidence>
<gene>
    <name evidence="12" type="ORF">BP01DRAFT_93179</name>
</gene>
<dbReference type="FunFam" id="1.20.5.170:FF:000053">
    <property type="entry name" value="BZIP transcription factor AtfA"/>
    <property type="match status" value="1"/>
</dbReference>
<sequence length="264" mass="29282">MNPNITRYSRNAHVRNGQPTPPPYDDKRNFQNMQVAYPMQSYQEQQQQQQSPPSQQQLLAPPQNDERAKRERFLERNRVAASKCRQKKKMFYENLNQQHSELEELNSKLHSEIEHLRGEILTLKTQLLQHGECGDPAITLHLSHMVKNITAMDHAAADRRRASQTMDMLGLGGGSTLAGTRSSPPGLSPSSTATASSSGSGHCAPLPTVSIGFGFDAMPIVATNTTTTNSSSDQLVNKTIGDEPLNGPLDPMPEYEFLEELLDM</sequence>
<evidence type="ECO:0000256" key="3">
    <source>
        <dbReference type="ARBA" id="ARBA00023015"/>
    </source>
</evidence>
<keyword evidence="7" id="KW-0539">Nucleus</keyword>
<dbReference type="RefSeq" id="XP_025429784.1">
    <property type="nucleotide sequence ID" value="XM_025580243.1"/>
</dbReference>
<evidence type="ECO:0000313" key="12">
    <source>
        <dbReference type="EMBL" id="PYH43802.1"/>
    </source>
</evidence>
<evidence type="ECO:0000256" key="1">
    <source>
        <dbReference type="ARBA" id="ARBA00004123"/>
    </source>
</evidence>
<feature type="region of interest" description="Disordered" evidence="10">
    <location>
        <begin position="171"/>
        <end position="201"/>
    </location>
</feature>
<evidence type="ECO:0000256" key="9">
    <source>
        <dbReference type="SAM" id="Coils"/>
    </source>
</evidence>
<accession>A0A319A9Z4</accession>
<evidence type="ECO:0000256" key="4">
    <source>
        <dbReference type="ARBA" id="ARBA00023016"/>
    </source>
</evidence>
<dbReference type="EMBL" id="KZ821241">
    <property type="protein sequence ID" value="PYH43802.1"/>
    <property type="molecule type" value="Genomic_DNA"/>
</dbReference>
<reference evidence="12 13" key="1">
    <citation type="submission" date="2016-12" db="EMBL/GenBank/DDBJ databases">
        <title>The genomes of Aspergillus section Nigri reveals drivers in fungal speciation.</title>
        <authorList>
            <consortium name="DOE Joint Genome Institute"/>
            <person name="Vesth T.C."/>
            <person name="Nybo J."/>
            <person name="Theobald S."/>
            <person name="Brandl J."/>
            <person name="Frisvad J.C."/>
            <person name="Nielsen K.F."/>
            <person name="Lyhne E.K."/>
            <person name="Kogle M.E."/>
            <person name="Kuo A."/>
            <person name="Riley R."/>
            <person name="Clum A."/>
            <person name="Nolan M."/>
            <person name="Lipzen A."/>
            <person name="Salamov A."/>
            <person name="Henrissat B."/>
            <person name="Wiebenga A."/>
            <person name="De Vries R.P."/>
            <person name="Grigoriev I.V."/>
            <person name="Mortensen U.H."/>
            <person name="Andersen M.R."/>
            <person name="Baker S.E."/>
        </authorList>
    </citation>
    <scope>NUCLEOTIDE SEQUENCE [LARGE SCALE GENOMIC DNA]</scope>
    <source>
        <strain evidence="12 13">JOP 1030-1</strain>
    </source>
</reference>
<keyword evidence="5" id="KW-0238">DNA-binding</keyword>
<keyword evidence="3" id="KW-0805">Transcription regulation</keyword>
<dbReference type="STRING" id="1450539.A0A319A9Z4"/>
<dbReference type="InterPro" id="IPR004827">
    <property type="entry name" value="bZIP"/>
</dbReference>
<organism evidence="12 13">
    <name type="scientific">Aspergillus saccharolyticus JOP 1030-1</name>
    <dbReference type="NCBI Taxonomy" id="1450539"/>
    <lineage>
        <taxon>Eukaryota</taxon>
        <taxon>Fungi</taxon>
        <taxon>Dikarya</taxon>
        <taxon>Ascomycota</taxon>
        <taxon>Pezizomycotina</taxon>
        <taxon>Eurotiomycetes</taxon>
        <taxon>Eurotiomycetidae</taxon>
        <taxon>Eurotiales</taxon>
        <taxon>Aspergillaceae</taxon>
        <taxon>Aspergillus</taxon>
        <taxon>Aspergillus subgen. Circumdati</taxon>
    </lineage>
</organism>
<proteinExistence type="inferred from homology"/>
<evidence type="ECO:0000256" key="10">
    <source>
        <dbReference type="SAM" id="MobiDB-lite"/>
    </source>
</evidence>
<dbReference type="PROSITE" id="PS00036">
    <property type="entry name" value="BZIP_BASIC"/>
    <property type="match status" value="1"/>
</dbReference>
<feature type="coiled-coil region" evidence="9">
    <location>
        <begin position="92"/>
        <end position="119"/>
    </location>
</feature>
<evidence type="ECO:0000259" key="11">
    <source>
        <dbReference type="PROSITE" id="PS50217"/>
    </source>
</evidence>
<dbReference type="InterPro" id="IPR046347">
    <property type="entry name" value="bZIP_sf"/>
</dbReference>
<dbReference type="Proteomes" id="UP000248349">
    <property type="component" value="Unassembled WGS sequence"/>
</dbReference>
<keyword evidence="4" id="KW-0346">Stress response</keyword>
<dbReference type="CDD" id="cd14687">
    <property type="entry name" value="bZIP_ATF2"/>
    <property type="match status" value="1"/>
</dbReference>
<evidence type="ECO:0000313" key="13">
    <source>
        <dbReference type="Proteomes" id="UP000248349"/>
    </source>
</evidence>
<dbReference type="SMART" id="SM00338">
    <property type="entry name" value="BRLZ"/>
    <property type="match status" value="1"/>
</dbReference>
<name>A0A319A9Z4_9EURO</name>
<dbReference type="AlphaFoldDB" id="A0A319A9Z4"/>
<evidence type="ECO:0000256" key="6">
    <source>
        <dbReference type="ARBA" id="ARBA00023163"/>
    </source>
</evidence>
<feature type="compositionally biased region" description="Low complexity" evidence="10">
    <location>
        <begin position="177"/>
        <end position="201"/>
    </location>
</feature>
<comment type="similarity">
    <text evidence="2">Belongs to the bZIP family. ATF subfamily.</text>
</comment>
<dbReference type="GO" id="GO:0005634">
    <property type="term" value="C:nucleus"/>
    <property type="evidence" value="ECO:0007669"/>
    <property type="project" value="UniProtKB-SubCell"/>
</dbReference>
<dbReference type="SUPFAM" id="SSF57959">
    <property type="entry name" value="Leucine zipper domain"/>
    <property type="match status" value="1"/>
</dbReference>
<keyword evidence="6" id="KW-0804">Transcription</keyword>
<feature type="domain" description="BZIP" evidence="11">
    <location>
        <begin position="67"/>
        <end position="130"/>
    </location>
</feature>